<protein>
    <submittedName>
        <fullName evidence="1">Uncharacterized protein</fullName>
    </submittedName>
</protein>
<gene>
    <name evidence="1" type="ORF">Q765_07905</name>
</gene>
<organism evidence="1 2">
    <name type="scientific">Flavobacterium rivuli WB 3.3-2 = DSM 21788</name>
    <dbReference type="NCBI Taxonomy" id="1121895"/>
    <lineage>
        <taxon>Bacteria</taxon>
        <taxon>Pseudomonadati</taxon>
        <taxon>Bacteroidota</taxon>
        <taxon>Flavobacteriia</taxon>
        <taxon>Flavobacteriales</taxon>
        <taxon>Flavobacteriaceae</taxon>
        <taxon>Flavobacterium</taxon>
    </lineage>
</organism>
<dbReference type="PROSITE" id="PS51257">
    <property type="entry name" value="PROKAR_LIPOPROTEIN"/>
    <property type="match status" value="1"/>
</dbReference>
<dbReference type="OrthoDB" id="1490226at2"/>
<dbReference type="EMBL" id="JRLX01000006">
    <property type="protein sequence ID" value="KGO87118.1"/>
    <property type="molecule type" value="Genomic_DNA"/>
</dbReference>
<dbReference type="Proteomes" id="UP000030152">
    <property type="component" value="Unassembled WGS sequence"/>
</dbReference>
<keyword evidence="2" id="KW-1185">Reference proteome</keyword>
<sequence length="343" mass="39384">MKYYCLLLVLLVISCRNNDGKATYTAGSSININGFTIITDTITINQNENIVPELKYGDNYYCLSYSKDSSDDYSFNSFYIIDKLYNVKKVEGTPGYTDFGTNDMHVRHDSIVVKSAFDAVSSSYLDEKNKKWETIKADDVIFEDADYYVTSLDFGEWGSATWFKDKKTGTEYEIAGILPPEIKKFKGIYYLISPSEINSVSDPKLLKKAGKGAYKSFFGNKKAGAFYSREHSYKNEGLNNIFRRKITYEIENSFYIGPSFIHNNDICFVVSDSSKTYIAKAQGKELLPVANIGNLYTKRYTNQYRNLYRNKTIKFATRNRYLHGLMEIRNDTILLHYFKQGGK</sequence>
<name>A0A0A2M6R1_9FLAO</name>
<proteinExistence type="predicted"/>
<dbReference type="AlphaFoldDB" id="A0A0A2M6R1"/>
<dbReference type="eggNOG" id="ENOG502Z9XB">
    <property type="taxonomic scope" value="Bacteria"/>
</dbReference>
<comment type="caution">
    <text evidence="1">The sequence shown here is derived from an EMBL/GenBank/DDBJ whole genome shotgun (WGS) entry which is preliminary data.</text>
</comment>
<reference evidence="1 2" key="1">
    <citation type="submission" date="2013-09" db="EMBL/GenBank/DDBJ databases">
        <authorList>
            <person name="Zeng Z."/>
            <person name="Chen C."/>
        </authorList>
    </citation>
    <scope>NUCLEOTIDE SEQUENCE [LARGE SCALE GENOMIC DNA]</scope>
    <source>
        <strain evidence="1 2">WB 3.3-2</strain>
    </source>
</reference>
<evidence type="ECO:0000313" key="2">
    <source>
        <dbReference type="Proteomes" id="UP000030152"/>
    </source>
</evidence>
<evidence type="ECO:0000313" key="1">
    <source>
        <dbReference type="EMBL" id="KGO87118.1"/>
    </source>
</evidence>
<accession>A0A0A2M6R1</accession>
<dbReference type="RefSeq" id="WP_020213058.1">
    <property type="nucleotide sequence ID" value="NZ_JRLX01000006.1"/>
</dbReference>